<dbReference type="RefSeq" id="WP_136874115.1">
    <property type="nucleotide sequence ID" value="NZ_SWBO01000001.1"/>
</dbReference>
<dbReference type="EMBL" id="SWBO01000001">
    <property type="protein sequence ID" value="TKC03467.1"/>
    <property type="molecule type" value="Genomic_DNA"/>
</dbReference>
<proteinExistence type="predicted"/>
<evidence type="ECO:0000313" key="1">
    <source>
        <dbReference type="EMBL" id="TKC03467.1"/>
    </source>
</evidence>
<keyword evidence="2" id="KW-1185">Reference proteome</keyword>
<dbReference type="Proteomes" id="UP000310477">
    <property type="component" value="Unassembled WGS sequence"/>
</dbReference>
<dbReference type="OrthoDB" id="766568at2"/>
<dbReference type="AlphaFoldDB" id="A0A4U1CDT5"/>
<comment type="caution">
    <text evidence="1">The sequence shown here is derived from an EMBL/GenBank/DDBJ whole genome shotgun (WGS) entry which is preliminary data.</text>
</comment>
<reference evidence="1 2" key="1">
    <citation type="submission" date="2019-04" db="EMBL/GenBank/DDBJ databases">
        <title>Pedobacter sp. AR-2-6 sp. nov., isolated from Arctic soil.</title>
        <authorList>
            <person name="Dahal R.H."/>
            <person name="Kim D.-U."/>
        </authorList>
    </citation>
    <scope>NUCLEOTIDE SEQUENCE [LARGE SCALE GENOMIC DNA]</scope>
    <source>
        <strain evidence="1 2">AR-2-6</strain>
    </source>
</reference>
<protein>
    <submittedName>
        <fullName evidence="1">Uncharacterized protein</fullName>
    </submittedName>
</protein>
<gene>
    <name evidence="1" type="ORF">FA045_02545</name>
</gene>
<accession>A0A4U1CDT5</accession>
<name>A0A4U1CDT5_9SPHI</name>
<sequence length="61" mass="7149">MITKITNSNYRGENLTWVYIGETIIHVWKKDLNPKIAVGNMYKFTGIRRLAGYKHIIKKDP</sequence>
<organism evidence="1 2">
    <name type="scientific">Pedobacter cryotolerans</name>
    <dbReference type="NCBI Taxonomy" id="2571270"/>
    <lineage>
        <taxon>Bacteria</taxon>
        <taxon>Pseudomonadati</taxon>
        <taxon>Bacteroidota</taxon>
        <taxon>Sphingobacteriia</taxon>
        <taxon>Sphingobacteriales</taxon>
        <taxon>Sphingobacteriaceae</taxon>
        <taxon>Pedobacter</taxon>
    </lineage>
</organism>
<evidence type="ECO:0000313" key="2">
    <source>
        <dbReference type="Proteomes" id="UP000310477"/>
    </source>
</evidence>